<protein>
    <submittedName>
        <fullName evidence="2">Predicted protein</fullName>
    </submittedName>
</protein>
<dbReference type="Gene3D" id="2.60.40.10">
    <property type="entry name" value="Immunoglobulins"/>
    <property type="match status" value="1"/>
</dbReference>
<accession>C1MKK4</accession>
<dbReference type="InterPro" id="IPR002909">
    <property type="entry name" value="IPT_dom"/>
</dbReference>
<evidence type="ECO:0000259" key="1">
    <source>
        <dbReference type="Pfam" id="PF01833"/>
    </source>
</evidence>
<reference evidence="2 3" key="1">
    <citation type="journal article" date="2009" name="Science">
        <title>Green evolution and dynamic adaptations revealed by genomes of the marine picoeukaryotes Micromonas.</title>
        <authorList>
            <person name="Worden A.Z."/>
            <person name="Lee J.H."/>
            <person name="Mock T."/>
            <person name="Rouze P."/>
            <person name="Simmons M.P."/>
            <person name="Aerts A.L."/>
            <person name="Allen A.E."/>
            <person name="Cuvelier M.L."/>
            <person name="Derelle E."/>
            <person name="Everett M.V."/>
            <person name="Foulon E."/>
            <person name="Grimwood J."/>
            <person name="Gundlach H."/>
            <person name="Henrissat B."/>
            <person name="Napoli C."/>
            <person name="McDonald S.M."/>
            <person name="Parker M.S."/>
            <person name="Rombauts S."/>
            <person name="Salamov A."/>
            <person name="Von Dassow P."/>
            <person name="Badger J.H."/>
            <person name="Coutinho P.M."/>
            <person name="Demir E."/>
            <person name="Dubchak I."/>
            <person name="Gentemann C."/>
            <person name="Eikrem W."/>
            <person name="Gready J.E."/>
            <person name="John U."/>
            <person name="Lanier W."/>
            <person name="Lindquist E.A."/>
            <person name="Lucas S."/>
            <person name="Mayer K.F."/>
            <person name="Moreau H."/>
            <person name="Not F."/>
            <person name="Otillar R."/>
            <person name="Panaud O."/>
            <person name="Pangilinan J."/>
            <person name="Paulsen I."/>
            <person name="Piegu B."/>
            <person name="Poliakov A."/>
            <person name="Robbens S."/>
            <person name="Schmutz J."/>
            <person name="Toulza E."/>
            <person name="Wyss T."/>
            <person name="Zelensky A."/>
            <person name="Zhou K."/>
            <person name="Armbrust E.V."/>
            <person name="Bhattacharya D."/>
            <person name="Goodenough U.W."/>
            <person name="Van de Peer Y."/>
            <person name="Grigoriev I.V."/>
        </authorList>
    </citation>
    <scope>NUCLEOTIDE SEQUENCE [LARGE SCALE GENOMIC DNA]</scope>
    <source>
        <strain evidence="2 3">CCMP1545</strain>
    </source>
</reference>
<dbReference type="CDD" id="cd00603">
    <property type="entry name" value="IPT_PCSR"/>
    <property type="match status" value="1"/>
</dbReference>
<dbReference type="InterPro" id="IPR013783">
    <property type="entry name" value="Ig-like_fold"/>
</dbReference>
<evidence type="ECO:0000313" key="2">
    <source>
        <dbReference type="EMBL" id="EEH59778.1"/>
    </source>
</evidence>
<dbReference type="EMBL" id="GG663736">
    <property type="protein sequence ID" value="EEH59778.1"/>
    <property type="molecule type" value="Genomic_DNA"/>
</dbReference>
<dbReference type="RefSeq" id="XP_003056402.1">
    <property type="nucleotide sequence ID" value="XM_003056356.1"/>
</dbReference>
<keyword evidence="3" id="KW-1185">Reference proteome</keyword>
<dbReference type="Pfam" id="PF01833">
    <property type="entry name" value="TIG"/>
    <property type="match status" value="1"/>
</dbReference>
<feature type="non-terminal residue" evidence="2">
    <location>
        <position position="860"/>
    </location>
</feature>
<dbReference type="AlphaFoldDB" id="C1MKK4"/>
<organism evidence="3">
    <name type="scientific">Micromonas pusilla (strain CCMP1545)</name>
    <name type="common">Picoplanktonic green alga</name>
    <dbReference type="NCBI Taxonomy" id="564608"/>
    <lineage>
        <taxon>Eukaryota</taxon>
        <taxon>Viridiplantae</taxon>
        <taxon>Chlorophyta</taxon>
        <taxon>Mamiellophyceae</taxon>
        <taxon>Mamiellales</taxon>
        <taxon>Mamiellaceae</taxon>
        <taxon>Micromonas</taxon>
    </lineage>
</organism>
<dbReference type="GeneID" id="9681706"/>
<feature type="domain" description="IPT/TIG" evidence="1">
    <location>
        <begin position="23"/>
        <end position="99"/>
    </location>
</feature>
<evidence type="ECO:0000313" key="3">
    <source>
        <dbReference type="Proteomes" id="UP000001876"/>
    </source>
</evidence>
<sequence length="860" mass="91331">MAIFTASMTNSSTTYTRFSTAEVVSLTPEYGPTSGAETEVTIHGSGFPTAVIGGGGKSHAAACRFGVSSTSDYRFPFDGWVPAVAVSSTRIICTAPPSLRASLTEREGPSINGVAEIEISFDGYPSNNLTDSDGLFQSSLWSKDHVVFRYYAVPDTVSVLSDGKYPADVMVTGEAPDQTASILTFIGGSFIDSGMITCRFNLDTSSDQSASYISVTRFTCPVCQTHLILGKVRCYPHGLVSTDMYHPMPWLSDNNPRTAKLSFSLNGRDFHVSVRTLKIFGQPHHLKFLHQRAPSQLQYGSAENSVGRMTLDPLELVTADLSGHTVQNDFGLGGTRGFTASVALNTSASSVNSHPINLIEYTAIGSTVDGALTLAPQFSRAPFFGDYHVNFELQDCTLAGECVDMPGTSTLIVSVMPGVATQILSHPGHVSSSELTSLWIPDDASIKYASAFVKLDAYYVDVRDAGANFVGDLDSLSHFISVSSTTSQLKHNGGGLLEERLTGAELVGKRTSGSLSGTAEFHDLSLTSQKPSGDRIPGVASTLRFGTASRGNSGTDEIYILQFFAELPSLASGAIATSASKLKLVPGEASYLNISDYADVTIICNTPEVPISELITVNLFDGGNNKLTTVDTLHQTVTVRPHGLTALDFTGNVAVTDLTGQGEWHFPASSIYLVCEFAGSYGLQFVSHTVTPTVQVINMIKGTYGFQWHAVQIGRWANLSASNSVPIGSFKLEVLDGAGNLMGIDDRYIANMQFPVNRLVHCSSTTVNLTGVNEANTAGSGVAAFSGLNMVRPTAGSHVISCTEHAIIIHQIPLTISASEADFVFLEGGNFTVSVVPGDPDALQVLAASALPNPLVDYSI</sequence>
<gene>
    <name evidence="2" type="ORF">MICPUCDRAFT_64467</name>
</gene>
<dbReference type="Proteomes" id="UP000001876">
    <property type="component" value="Unassembled WGS sequence"/>
</dbReference>
<name>C1MKK4_MICPC</name>
<dbReference type="KEGG" id="mpp:MICPUCDRAFT_64467"/>
<proteinExistence type="predicted"/>